<keyword evidence="5" id="KW-0141">cGMP biosynthesis</keyword>
<sequence>MSSIQPPSFNHLSQPSLLSNITFSVNSEIISSTLGESARTLSLAINPYGCNLSSDEEFIMGDTPNLPTLKANMRIRIVNEKSKRFKDLFISIDDDIMLYDCVYDSVAVKMAHVRKWGSDIVQKVKNGDAEIRCSVWDDVVQSPVYSFTVEELKSTSTRQLYQLVPESDIVKLVLQCVETSILEYSQPLSGNKDTDLFSASSSRAFDVQNMTSAGDGGNGRSASPLSSKRYSKYFLAASTILPDTDSVLASAQTASLVTKSCSALPSGDIIVPLKTDEISTCSSAASSLNRKMSPESGFLHQNPTGQSPDSPTKPKVRCPFSGISVDGKIFDDFQAQMQRKQSHAKFESPGSKLYAHGRQASCSPDRSPSTKNNLTPRFYNFHGHRRGSSCSGTPNPPPFVETNDFSDYSVAESDNTLTPPSIHDVLLMNGTHFSDHSVKEASKSTMRIRISNELSGRFKDLIVDIGANITLYESVYEHQALKNAHIRKWGTTVVRDVKKKVAEIQCVVLEGNGDDGKVSHSFSMDDLKKTSTKDLREMCPKSDPVRLVLKCVKKRRAVIDRNFNFSLALERGKIHAQTTKRALSSTNSRSEPCFAALQKSCPDLMNLSEMKNATFSATVRPMQQFKHSIDLSQNNGLSNGKVAAPQSQESIISSISADGVNLKKPRGGSRTKEKFLALLSQGEPSNSKVPSFHDSDATLSATGLTPFAGNKEQSKPELKMRSPQSRECLDPVQLLKKYTNGSQCERLMTKTECANTFTIPMSERPVRSRESGPRETPTVESTGHEQKIQEFMRLCRSKKGPEQQSREKLDSQRTAKASKNGGENATFPPLDADALKSTPTFASIMVPVAALGVKNHDRLNSTDHLGEESQHTTSNPGTDRISRFLQFSAKRSQSALSLRNDMGGDRLADSVADIVSGKLSPHENRGIQSHEFVPGIPPVAEIAVINGGLELESSSLMKPTISMPGDVVKEVFPYHIVLDDDFQILQVGNSMSLLIDSCSFIGQCVSDIFQITGPIPSFGKWEWSMLDKMKNSTVFLESIVCNYSKKKAKIKGTIIELSKEPHQVMFAMFPNVKNLAELEDMNLSMVDLPLHSCQREAVLLGEHSKSEVKLTNHLDHLHRDLINSMEKQIEERTTELASANQELEDANNQLARQSARQLEHFACMSHEIRTPLNCIVGMSSLLLEDSEETEMDPMHAESIKMIHTSGELLKAVVDDVLDYAKLESGAFLVDIKPTKLQDTLDSVVHSISQKVQEKNIRLRTHYAPTLPELLETDSRRLQQVLFNLLGNAGKFSKNDSVVDLSVSVVHLNDIDEQYNGVSLDIIRFSVKDYGKGIDAKDFEKIFKPFSQASKETQNVYGGTGLGLSITSKLVNRLGGTISVDSELDRYAEFTVDLPMKKDHLVDVQRVSKRLENIIIFLVEPELEFDIPVSQYPIKSESHPLSPEVIKIYNLNVIKCNRLDQAFERLASSKIVSSDHIAFLVHENLYQEDTDTNLSALLGTVGYTVMTHGPNYLVESTKNRHFKSLSRIFPVSLLISIARNVEAHKSEIFAAHSRNDSQGTHQSLEVPATLRGSASTDGLATPKAEAKRVPRKHNVKVLYAEDNLVNQKVLSRVLNRAGITDITIVDDGQKAVDLSGTTKFDCIFMDMQMPIMDGMEATRIIMERDPSSKIIFVTAHALDEFKSRADAVGATSFISKPFRLSDIEKALEKTGICLTSPDSASSLDALDEVTNKATVKALVLANPTSKPSFAALSQKQDMEVKPLFTLKSSKDETNSIVQNVNQMDQTTSTGKQSFPMSDTGMKHFSGLAKDDTVVQVSITDSTMIPPPLAPSVTSKSPKLGVTKSSSFKGNKEPIPSRNLKVLYAEDNIINQKVLTRVLNRAGITDITIVDNGKTAVDTAENFQFDCIFMDMQMPVMDGMEATKLITTRDPESKIVFVTAHAMEEYKKQAEAHGARGFLSKPVQVADIEEVLVNLGL</sequence>
<evidence type="ECO:0000313" key="11">
    <source>
        <dbReference type="EMBL" id="KAG7366375.1"/>
    </source>
</evidence>
<evidence type="ECO:0000256" key="1">
    <source>
        <dbReference type="ARBA" id="ARBA00012202"/>
    </source>
</evidence>
<dbReference type="CDD" id="cd17546">
    <property type="entry name" value="REC_hyHK_CKI1_RcsC-like"/>
    <property type="match status" value="2"/>
</dbReference>
<organism evidence="11 12">
    <name type="scientific">Nitzschia inconspicua</name>
    <dbReference type="NCBI Taxonomy" id="303405"/>
    <lineage>
        <taxon>Eukaryota</taxon>
        <taxon>Sar</taxon>
        <taxon>Stramenopiles</taxon>
        <taxon>Ochrophyta</taxon>
        <taxon>Bacillariophyta</taxon>
        <taxon>Bacillariophyceae</taxon>
        <taxon>Bacillariophycidae</taxon>
        <taxon>Bacillariales</taxon>
        <taxon>Bacillariaceae</taxon>
        <taxon>Nitzschia</taxon>
    </lineage>
</organism>
<feature type="domain" description="Response regulatory" evidence="10">
    <location>
        <begin position="1859"/>
        <end position="1974"/>
    </location>
</feature>
<dbReference type="InterPro" id="IPR005467">
    <property type="entry name" value="His_kinase_dom"/>
</dbReference>
<accession>A0A9K3LQR9</accession>
<feature type="compositionally biased region" description="Basic and acidic residues" evidence="8">
    <location>
        <begin position="764"/>
        <end position="773"/>
    </location>
</feature>
<dbReference type="InterPro" id="IPR001789">
    <property type="entry name" value="Sig_transdc_resp-reg_receiver"/>
</dbReference>
<dbReference type="EMBL" id="JAGRRH010000007">
    <property type="protein sequence ID" value="KAG7366375.1"/>
    <property type="molecule type" value="Genomic_DNA"/>
</dbReference>
<dbReference type="Proteomes" id="UP000693970">
    <property type="component" value="Unassembled WGS sequence"/>
</dbReference>
<keyword evidence="3" id="KW-0547">Nucleotide-binding</keyword>
<dbReference type="SMART" id="SM00448">
    <property type="entry name" value="REC"/>
    <property type="match status" value="2"/>
</dbReference>
<dbReference type="PROSITE" id="PS50109">
    <property type="entry name" value="HIS_KIN"/>
    <property type="match status" value="1"/>
</dbReference>
<feature type="compositionally biased region" description="Polar residues" evidence="8">
    <location>
        <begin position="360"/>
        <end position="373"/>
    </location>
</feature>
<dbReference type="GO" id="GO:0004383">
    <property type="term" value="F:guanylate cyclase activity"/>
    <property type="evidence" value="ECO:0007669"/>
    <property type="project" value="UniProtKB-EC"/>
</dbReference>
<dbReference type="CDD" id="cd00082">
    <property type="entry name" value="HisKA"/>
    <property type="match status" value="1"/>
</dbReference>
<feature type="coiled-coil region" evidence="7">
    <location>
        <begin position="1122"/>
        <end position="1160"/>
    </location>
</feature>
<dbReference type="SMART" id="SM00388">
    <property type="entry name" value="HisKA"/>
    <property type="match status" value="1"/>
</dbReference>
<dbReference type="EC" id="4.6.1.2" evidence="1"/>
<evidence type="ECO:0000259" key="10">
    <source>
        <dbReference type="PROSITE" id="PS50110"/>
    </source>
</evidence>
<dbReference type="PANTHER" id="PTHR45339:SF1">
    <property type="entry name" value="HYBRID SIGNAL TRANSDUCTION HISTIDINE KINASE J"/>
    <property type="match status" value="1"/>
</dbReference>
<feature type="compositionally biased region" description="Polar residues" evidence="8">
    <location>
        <begin position="814"/>
        <end position="823"/>
    </location>
</feature>
<evidence type="ECO:0000256" key="4">
    <source>
        <dbReference type="ARBA" id="ARBA00023012"/>
    </source>
</evidence>
<gene>
    <name evidence="11" type="ORF">IV203_029045</name>
</gene>
<keyword evidence="4" id="KW-0902">Two-component regulatory system</keyword>
<evidence type="ECO:0000256" key="7">
    <source>
        <dbReference type="SAM" id="Coils"/>
    </source>
</evidence>
<dbReference type="InterPro" id="IPR011645">
    <property type="entry name" value="HNOB_dom_associated"/>
</dbReference>
<dbReference type="Pfam" id="PF02518">
    <property type="entry name" value="HATPase_c"/>
    <property type="match status" value="1"/>
</dbReference>
<feature type="modified residue" description="4-aspartylphosphate" evidence="6">
    <location>
        <position position="1645"/>
    </location>
</feature>
<dbReference type="Pfam" id="PF00512">
    <property type="entry name" value="HisKA"/>
    <property type="match status" value="1"/>
</dbReference>
<dbReference type="PANTHER" id="PTHR45339">
    <property type="entry name" value="HYBRID SIGNAL TRANSDUCTION HISTIDINE KINASE J"/>
    <property type="match status" value="1"/>
</dbReference>
<evidence type="ECO:0000313" key="12">
    <source>
        <dbReference type="Proteomes" id="UP000693970"/>
    </source>
</evidence>
<feature type="compositionally biased region" description="Polar residues" evidence="8">
    <location>
        <begin position="299"/>
        <end position="310"/>
    </location>
</feature>
<dbReference type="Pfam" id="PF00072">
    <property type="entry name" value="Response_reg"/>
    <property type="match status" value="2"/>
</dbReference>
<evidence type="ECO:0000256" key="3">
    <source>
        <dbReference type="ARBA" id="ARBA00022741"/>
    </source>
</evidence>
<feature type="compositionally biased region" description="Basic and acidic residues" evidence="8">
    <location>
        <begin position="859"/>
        <end position="870"/>
    </location>
</feature>
<keyword evidence="11" id="KW-0808">Transferase</keyword>
<evidence type="ECO:0000256" key="8">
    <source>
        <dbReference type="SAM" id="MobiDB-lite"/>
    </source>
</evidence>
<evidence type="ECO:0000256" key="2">
    <source>
        <dbReference type="ARBA" id="ARBA00022553"/>
    </source>
</evidence>
<proteinExistence type="predicted"/>
<keyword evidence="11" id="KW-0418">Kinase</keyword>
<dbReference type="Pfam" id="PF07701">
    <property type="entry name" value="HNOBA"/>
    <property type="match status" value="1"/>
</dbReference>
<feature type="modified residue" description="4-aspartylphosphate" evidence="6">
    <location>
        <position position="1909"/>
    </location>
</feature>
<feature type="region of interest" description="Disordered" evidence="8">
    <location>
        <begin position="340"/>
        <end position="373"/>
    </location>
</feature>
<feature type="domain" description="Histidine kinase" evidence="9">
    <location>
        <begin position="1163"/>
        <end position="1397"/>
    </location>
</feature>
<evidence type="ECO:0000256" key="6">
    <source>
        <dbReference type="PROSITE-ProRule" id="PRU00169"/>
    </source>
</evidence>
<reference evidence="11" key="1">
    <citation type="journal article" date="2021" name="Sci. Rep.">
        <title>Diploid genomic architecture of Nitzschia inconspicua, an elite biomass production diatom.</title>
        <authorList>
            <person name="Oliver A."/>
            <person name="Podell S."/>
            <person name="Pinowska A."/>
            <person name="Traller J.C."/>
            <person name="Smith S.R."/>
            <person name="McClure R."/>
            <person name="Beliaev A."/>
            <person name="Bohutskyi P."/>
            <person name="Hill E.A."/>
            <person name="Rabines A."/>
            <person name="Zheng H."/>
            <person name="Allen L.Z."/>
            <person name="Kuo A."/>
            <person name="Grigoriev I.V."/>
            <person name="Allen A.E."/>
            <person name="Hazlebeck D."/>
            <person name="Allen E.E."/>
        </authorList>
    </citation>
    <scope>NUCLEOTIDE SEQUENCE</scope>
    <source>
        <strain evidence="11">Hildebrandi</strain>
    </source>
</reference>
<evidence type="ECO:0000256" key="5">
    <source>
        <dbReference type="ARBA" id="ARBA00023293"/>
    </source>
</evidence>
<dbReference type="InterPro" id="IPR003661">
    <property type="entry name" value="HisK_dim/P_dom"/>
</dbReference>
<keyword evidence="7" id="KW-0175">Coiled coil</keyword>
<feature type="region of interest" description="Disordered" evidence="8">
    <location>
        <begin position="289"/>
        <end position="317"/>
    </location>
</feature>
<feature type="region of interest" description="Disordered" evidence="8">
    <location>
        <begin position="763"/>
        <end position="829"/>
    </location>
</feature>
<dbReference type="GO" id="GO:0000166">
    <property type="term" value="F:nucleotide binding"/>
    <property type="evidence" value="ECO:0007669"/>
    <property type="project" value="UniProtKB-KW"/>
</dbReference>
<dbReference type="InterPro" id="IPR003594">
    <property type="entry name" value="HATPase_dom"/>
</dbReference>
<keyword evidence="12" id="KW-1185">Reference proteome</keyword>
<feature type="region of interest" description="Disordered" evidence="8">
    <location>
        <begin position="704"/>
        <end position="726"/>
    </location>
</feature>
<dbReference type="GO" id="GO:0000155">
    <property type="term" value="F:phosphorelay sensor kinase activity"/>
    <property type="evidence" value="ECO:0007669"/>
    <property type="project" value="InterPro"/>
</dbReference>
<feature type="region of interest" description="Disordered" evidence="8">
    <location>
        <begin position="859"/>
        <end position="880"/>
    </location>
</feature>
<feature type="region of interest" description="Disordered" evidence="8">
    <location>
        <begin position="1824"/>
        <end position="1849"/>
    </location>
</feature>
<protein>
    <recommendedName>
        <fullName evidence="1">guanylate cyclase</fullName>
        <ecNumber evidence="1">4.6.1.2</ecNumber>
    </recommendedName>
</protein>
<feature type="compositionally biased region" description="Basic and acidic residues" evidence="8">
    <location>
        <begin position="799"/>
        <end position="813"/>
    </location>
</feature>
<evidence type="ECO:0000259" key="9">
    <source>
        <dbReference type="PROSITE" id="PS50109"/>
    </source>
</evidence>
<comment type="caution">
    <text evidence="11">The sequence shown here is derived from an EMBL/GenBank/DDBJ whole genome shotgun (WGS) entry which is preliminary data.</text>
</comment>
<dbReference type="PROSITE" id="PS50110">
    <property type="entry name" value="RESPONSE_REGULATORY"/>
    <property type="match status" value="2"/>
</dbReference>
<keyword evidence="2 6" id="KW-0597">Phosphoprotein</keyword>
<feature type="domain" description="Response regulatory" evidence="10">
    <location>
        <begin position="1595"/>
        <end position="1710"/>
    </location>
</feature>
<dbReference type="OrthoDB" id="47686at2759"/>
<reference evidence="11" key="2">
    <citation type="submission" date="2021-04" db="EMBL/GenBank/DDBJ databases">
        <authorList>
            <person name="Podell S."/>
        </authorList>
    </citation>
    <scope>NUCLEOTIDE SEQUENCE</scope>
    <source>
        <strain evidence="11">Hildebrandi</strain>
    </source>
</reference>
<feature type="compositionally biased region" description="Polar residues" evidence="8">
    <location>
        <begin position="1830"/>
        <end position="1847"/>
    </location>
</feature>
<name>A0A9K3LQR9_9STRA</name>
<dbReference type="SMART" id="SM00387">
    <property type="entry name" value="HATPase_c"/>
    <property type="match status" value="1"/>
</dbReference>